<organism evidence="1 2">
    <name type="scientific">Urochloa decumbens</name>
    <dbReference type="NCBI Taxonomy" id="240449"/>
    <lineage>
        <taxon>Eukaryota</taxon>
        <taxon>Viridiplantae</taxon>
        <taxon>Streptophyta</taxon>
        <taxon>Embryophyta</taxon>
        <taxon>Tracheophyta</taxon>
        <taxon>Spermatophyta</taxon>
        <taxon>Magnoliopsida</taxon>
        <taxon>Liliopsida</taxon>
        <taxon>Poales</taxon>
        <taxon>Poaceae</taxon>
        <taxon>PACMAD clade</taxon>
        <taxon>Panicoideae</taxon>
        <taxon>Panicodae</taxon>
        <taxon>Paniceae</taxon>
        <taxon>Melinidinae</taxon>
        <taxon>Urochloa</taxon>
    </lineage>
</organism>
<sequence>MSDMAYATPRHSRICPKGQLSRSLSDDYECDENDEGIIKSFSGSHDKRIVVRVGDAFVDYFHFKCLLKPSLYLNGDVINAYIQLIKAENHLLCREGSTVYIENTLIVGLMHRDAKIKKTNKPNFKEDNIIDRITTYISHGMMQIDIASRAIDLTSTSKWPDLQVSSWKRVEQFKNQMQTDGVSCGLFLLNFIEYWTGESLSDDFTQSDMYKLRLKLGAILLDTPLNTARDEPDILTDDETDDPIEVFTVQPTQVRHAISHPHLISISLGQLQDMLNINKTLDIGIFNLAVRMLACDETAAMRDPKCHFMDLKFNWDCNYKRHPMHRKRYSSEYLAKYFADWPNSGVCFEECSLVLVPWYQHSAFGLFALDRRHRVVAIIDPSPVLQNPGYTHPSHYYIPRLHRVAYTFDRAMDTLDPSWNDDVFDWKHVYPELDPRILRKWLLIDVLKCKSNESAHNIPDDVRAAVHYIRNTYVERYI</sequence>
<evidence type="ECO:0000313" key="2">
    <source>
        <dbReference type="Proteomes" id="UP001497457"/>
    </source>
</evidence>
<dbReference type="SUPFAM" id="SSF54001">
    <property type="entry name" value="Cysteine proteinases"/>
    <property type="match status" value="1"/>
</dbReference>
<name>A0ABC8WWR2_9POAL</name>
<dbReference type="EMBL" id="OZ075123">
    <property type="protein sequence ID" value="CAL4916489.1"/>
    <property type="molecule type" value="Genomic_DNA"/>
</dbReference>
<dbReference type="InterPro" id="IPR038765">
    <property type="entry name" value="Papain-like_cys_pep_sf"/>
</dbReference>
<dbReference type="PANTHER" id="PTHR12606:SF155">
    <property type="entry name" value="OS04G0316900 PROTEIN"/>
    <property type="match status" value="1"/>
</dbReference>
<evidence type="ECO:0008006" key="3">
    <source>
        <dbReference type="Google" id="ProtNLM"/>
    </source>
</evidence>
<dbReference type="PANTHER" id="PTHR12606">
    <property type="entry name" value="SENTRIN/SUMO-SPECIFIC PROTEASE"/>
    <property type="match status" value="1"/>
</dbReference>
<keyword evidence="2" id="KW-1185">Reference proteome</keyword>
<dbReference type="Gene3D" id="3.40.395.10">
    <property type="entry name" value="Adenoviral Proteinase, Chain A"/>
    <property type="match status" value="1"/>
</dbReference>
<reference evidence="1" key="1">
    <citation type="submission" date="2024-10" db="EMBL/GenBank/DDBJ databases">
        <authorList>
            <person name="Ryan C."/>
        </authorList>
    </citation>
    <scope>NUCLEOTIDE SEQUENCE [LARGE SCALE GENOMIC DNA]</scope>
</reference>
<evidence type="ECO:0000313" key="1">
    <source>
        <dbReference type="EMBL" id="CAL4916489.1"/>
    </source>
</evidence>
<gene>
    <name evidence="1" type="ORF">URODEC1_LOCUS18031</name>
</gene>
<accession>A0ABC8WWR2</accession>
<dbReference type="AlphaFoldDB" id="A0ABC8WWR2"/>
<dbReference type="Proteomes" id="UP001497457">
    <property type="component" value="Chromosome 13rd"/>
</dbReference>
<protein>
    <recommendedName>
        <fullName evidence="3">Ubiquitin-like protease family profile domain-containing protein</fullName>
    </recommendedName>
</protein>
<proteinExistence type="predicted"/>